<reference evidence="2 3" key="1">
    <citation type="journal article" date="2023" name="Commun. Biol.">
        <title>Genome analysis of Parmales, the sister group of diatoms, reveals the evolutionary specialization of diatoms from phago-mixotrophs to photoautotrophs.</title>
        <authorList>
            <person name="Ban H."/>
            <person name="Sato S."/>
            <person name="Yoshikawa S."/>
            <person name="Yamada K."/>
            <person name="Nakamura Y."/>
            <person name="Ichinomiya M."/>
            <person name="Sato N."/>
            <person name="Blanc-Mathieu R."/>
            <person name="Endo H."/>
            <person name="Kuwata A."/>
            <person name="Ogata H."/>
        </authorList>
    </citation>
    <scope>NUCLEOTIDE SEQUENCE [LARGE SCALE GENOMIC DNA]</scope>
</reference>
<evidence type="ECO:0000313" key="2">
    <source>
        <dbReference type="EMBL" id="GMI24565.1"/>
    </source>
</evidence>
<sequence>MERRILLSFSLASKTKTLSLSQPEPSKSDSLRQLSLSQLSSALSLLSLARRQRSQAAAGPGLQAPEFLAVAAEACLLCGRPLAARDLADDYLRQTRSASRSPDQYTCRVLFVLGQATALLPSAVPPPLSAARAAHGAGPTAGADNNGAEAVRSVLAATAHLLSALRVALGPPGAPARYPFAARNAAVHFWNVARPLQRGGARRFLAPGLAEVADALARLAGEDKDAATLTGDAPNPNAPPPAELRERARWRVQLLRLLVLSLDEAGEFSEAARRCTEALAAARELKEGADAAAGGAAERARDAAGETAAVVKAIRSRAAAGDAAAGDAEPSSPRDEDDDSPADPRSLLSLEALETSLLACERLQAAAEASAKAAAAEAAACQAVVGGAAELRIHVGRRGGSNADCKKMLDEAEKDLGALLFSAAQGGGAEGEALAGMRAELQKVRSGIFEGKDGAEQRRNAEAKLKGVLDALAPEAGGADDPSDDPGDDPGPAKELSLPPASLSLLLSAGLLLSRLGSPAARALARRALGAARASKTGGSPEARVRMDYLAVEVMASELDERRAITEDAAGAAGAGDARAKKASKSKAPLPPAKLDSRHATALRLSRRVEALKLLDRTMMTARRLRAPPLLEEGSVIAWNLGLPLLQPHLRKHVHRVFALAAQCLQEIESPLAGLRARLHLEAAKCELASDFLAKAKSHVEEAIAQDYGLIDEARVIEKNMTLHEPPLFPTPPTPTPDEVAAADAKNDILRPLDRYTIPMQRKLILRTSIYSEPDNAEEKALLQLEQAKEVSDVGLQRTLLQKAAVLLEASGKAGGGSPPSSPSAAEPAFASGAFTLSQITDPAEAIAVGDGEPMSAPSPSVKRRTSLWSEIIDLAWTLRDTDLVKRAVVPVLSSVWSCENNREFVVMQVKCQLTLAEGLVESLKLMTPPPLPTTSNDDDEEEAVHTSKRPDPRALGIPCSRGSLLSPPVEYADAADTLKKQVVGAIAAGITRASKLGKSAAYLVESGAVLLWNYHIHIFRNQAYADLLPEFVEALKTAHKALTETESVDWALKASLSEALALISENAEDLNAAEAYCTETIPKGRPLQVKRLVEILARVKYSRGSKEVAPPSDAKAGNGPNPLFEVSALCVALEQAGSKGDAGMAERKEFLSKVRLANESLHQDLLRQAQFCCSCCASQLPSQPELRKRIPTSAWRWFSCAENVWGRSIAAMVNTDGQDRTLQDELRRAALKRLVTAIRHGSRARQPNLVLQAATHLWNVAIPLTTSTISRKQIFPFIKAALTELSHANVTKAPEFRIDLYILLFECYTDAEDWSGGLEAVNTAFLQIPAHLQRPLWQQRVVFMSKLGKGVLDGMQKMKESDPVLQAKVWAILARAASSTKQQLTAYVQAIDSLSGRFERMEYCVEMAEWMIQTGLSKKDSNDVLMAAVDAFMAVEETAHPGMAGGELGALDEDASLDGDDDDLLLEDGTESMRSNFDNGMNTGHSSRTRLGTANTLPGTALTRTGSRASMDAGHGDAPGTATSNAPTSSQTNLRRSTSRASMRSQRTAASAASSQTGGSVKKEGENTPEKLNVGHMITLIRSLAMLSKTSDGFRVRIETALSAAHYAERVLLLSVAAANGGAALKSYEELDDEAKITAGGLHQFTDDFGLKYAAPEKMEQWADFVVGDEFLENSKNVPHNVQEFVVSTKTVDKAVITVNHLWYVAEVLVEEGLTLQALPVLVLAEFVAKLGTTVVNENLVALCGCKLAGALSNLGKADASARVLSSAGPFGLDESRIKKYKEDVEQIEIARHGRVLTKGNNDKLKNRVKFEDMGGEGSISDARKWKVKRFEARHLWCSLAEEMIRLEQSNAAAQYLEEALRHCAAFDDLDCRVRCLLAKAKVMMLNGETQACVDNCKLLVFTLKRMGGGEGVIWADAALLMASALSVPPMSARGEAKKVLMNAYDVFRRRMKCVPEMMREAGAEGGKDMDEVDLEVAVAYGRICTSYAALLAEECSENRANGGPWEEQWRESQEIISTCCDELAKLCDGGEVLGGSVDEANIRPPQLLVDLLEFRSKWVLKMLGTDELDECINLMSQANRIALDCHAYASTPESAIANDGVGVEDAEENPPEAKEGEEEKKDSETHPTATTTITTPTARRAANVQIGLCRLYMTAARLKHEHVSVKEAEEAYEKEVTDPVIRYLDATAPKVLQEGDTKVQNLQQALFFATSARRLALHCPGVIAEANGCVGECLAMLASQKGLLDSAWDVEMTVSASETELGGGLLTPYGASLAAHISACEAAGSAVGDDGNPVHALRSLLKAQGAGANEWFMDIRLRSTESEPTFRDRLFLRQLARCERDRAGVGEMVEDVCFRPRAGGDHGAGSFGYPPVKSARAFMDKCSTPWKRISNEGGSGDLFVDDLLTCLPDDVRLVVLQLSADMSSIYAGVASKACLPAVGKVALGAAEVAELKSLVVKMKGIEGSSFSKFLIRYADEAGEEGNYEDAEGGVEGEGVYIDDDGEKEVREVVERMDALLKEVMQKPQIAKALGEAEGKNVVVIPDVRMQLLPLEALGALKGAKSVSRDFSAQLFLSRLASWGKTGVGSMKSMRYIADPRLEDGGSENASKPRKTVVEVMGEVCGKGGVGGSWSGIAGNDKIPSDGEWQDLLGGDSGEGGKGARSFMYYGPGRCLARFTTDKLCSLNIDGCNLVVLADRAE</sequence>
<name>A0ABQ6MED8_9STRA</name>
<feature type="compositionally biased region" description="Low complexity" evidence="1">
    <location>
        <begin position="2128"/>
        <end position="2139"/>
    </location>
</feature>
<gene>
    <name evidence="2" type="ORF">TeGR_g14322</name>
</gene>
<feature type="compositionally biased region" description="Acidic residues" evidence="1">
    <location>
        <begin position="1451"/>
        <end position="1471"/>
    </location>
</feature>
<feature type="region of interest" description="Disordered" evidence="1">
    <location>
        <begin position="2100"/>
        <end position="2139"/>
    </location>
</feature>
<feature type="compositionally biased region" description="Basic and acidic residues" evidence="1">
    <location>
        <begin position="2113"/>
        <end position="2127"/>
    </location>
</feature>
<dbReference type="PANTHER" id="PTHR15977">
    <property type="entry name" value="CILIA- AND FLAGELLA-ASSOCIATED PROTEIN 46"/>
    <property type="match status" value="1"/>
</dbReference>
<organism evidence="2 3">
    <name type="scientific">Tetraparma gracilis</name>
    <dbReference type="NCBI Taxonomy" id="2962635"/>
    <lineage>
        <taxon>Eukaryota</taxon>
        <taxon>Sar</taxon>
        <taxon>Stramenopiles</taxon>
        <taxon>Ochrophyta</taxon>
        <taxon>Bolidophyceae</taxon>
        <taxon>Parmales</taxon>
        <taxon>Triparmaceae</taxon>
        <taxon>Tetraparma</taxon>
    </lineage>
</organism>
<feature type="compositionally biased region" description="Low complexity" evidence="1">
    <location>
        <begin position="1536"/>
        <end position="1561"/>
    </location>
</feature>
<feature type="region of interest" description="Disordered" evidence="1">
    <location>
        <begin position="473"/>
        <end position="497"/>
    </location>
</feature>
<feature type="compositionally biased region" description="Low complexity" evidence="1">
    <location>
        <begin position="321"/>
        <end position="331"/>
    </location>
</feature>
<evidence type="ECO:0000256" key="1">
    <source>
        <dbReference type="SAM" id="MobiDB-lite"/>
    </source>
</evidence>
<feature type="region of interest" description="Disordered" evidence="1">
    <location>
        <begin position="570"/>
        <end position="594"/>
    </location>
</feature>
<feature type="non-terminal residue" evidence="2">
    <location>
        <position position="2699"/>
    </location>
</feature>
<feature type="region of interest" description="Disordered" evidence="1">
    <location>
        <begin position="927"/>
        <end position="953"/>
    </location>
</feature>
<protein>
    <recommendedName>
        <fullName evidence="4">Separase</fullName>
    </recommendedName>
</protein>
<dbReference type="InterPro" id="IPR039586">
    <property type="entry name" value="CFAP46"/>
</dbReference>
<proteinExistence type="predicted"/>
<feature type="region of interest" description="Disordered" evidence="1">
    <location>
        <begin position="1445"/>
        <end position="1571"/>
    </location>
</feature>
<keyword evidence="3" id="KW-1185">Reference proteome</keyword>
<evidence type="ECO:0000313" key="3">
    <source>
        <dbReference type="Proteomes" id="UP001165060"/>
    </source>
</evidence>
<dbReference type="PANTHER" id="PTHR15977:SF15">
    <property type="entry name" value="CILIA- AND FLAGELLA-ASSOCIATED PROTEIN 46"/>
    <property type="match status" value="1"/>
</dbReference>
<dbReference type="Proteomes" id="UP001165060">
    <property type="component" value="Unassembled WGS sequence"/>
</dbReference>
<feature type="compositionally biased region" description="Polar residues" evidence="1">
    <location>
        <begin position="1473"/>
        <end position="1509"/>
    </location>
</feature>
<feature type="compositionally biased region" description="Polar residues" evidence="1">
    <location>
        <begin position="1522"/>
        <end position="1535"/>
    </location>
</feature>
<feature type="region of interest" description="Disordered" evidence="1">
    <location>
        <begin position="321"/>
        <end position="344"/>
    </location>
</feature>
<comment type="caution">
    <text evidence="2">The sequence shown here is derived from an EMBL/GenBank/DDBJ whole genome shotgun (WGS) entry which is preliminary data.</text>
</comment>
<evidence type="ECO:0008006" key="4">
    <source>
        <dbReference type="Google" id="ProtNLM"/>
    </source>
</evidence>
<feature type="compositionally biased region" description="Basic and acidic residues" evidence="1">
    <location>
        <begin position="944"/>
        <end position="953"/>
    </location>
</feature>
<accession>A0ABQ6MED8</accession>
<dbReference type="EMBL" id="BRYB01000173">
    <property type="protein sequence ID" value="GMI24565.1"/>
    <property type="molecule type" value="Genomic_DNA"/>
</dbReference>